<dbReference type="RefSeq" id="WP_175396218.1">
    <property type="nucleotide sequence ID" value="NZ_JABMCB010000185.1"/>
</dbReference>
<dbReference type="Proteomes" id="UP000526125">
    <property type="component" value="Unassembled WGS sequence"/>
</dbReference>
<name>A0A7Y6EW96_9BACL</name>
<keyword evidence="2" id="KW-1185">Reference proteome</keyword>
<protein>
    <submittedName>
        <fullName evidence="1">Uncharacterized protein</fullName>
    </submittedName>
</protein>
<proteinExistence type="predicted"/>
<dbReference type="AlphaFoldDB" id="A0A7Y6EW96"/>
<reference evidence="1 2" key="1">
    <citation type="submission" date="2020-05" db="EMBL/GenBank/DDBJ databases">
        <title>Genome Sequencing of Type Strains.</title>
        <authorList>
            <person name="Lemaire J.F."/>
            <person name="Inderbitzin P."/>
            <person name="Gregorio O.A."/>
            <person name="Collins S.B."/>
            <person name="Wespe N."/>
            <person name="Knight-Connoni V."/>
        </authorList>
    </citation>
    <scope>NUCLEOTIDE SEQUENCE [LARGE SCALE GENOMIC DNA]</scope>
    <source>
        <strain evidence="1 2">LMG 21957</strain>
    </source>
</reference>
<gene>
    <name evidence="1" type="ORF">HP552_14935</name>
</gene>
<dbReference type="EMBL" id="JABMCB010000185">
    <property type="protein sequence ID" value="NUU76523.1"/>
    <property type="molecule type" value="Genomic_DNA"/>
</dbReference>
<evidence type="ECO:0000313" key="1">
    <source>
        <dbReference type="EMBL" id="NUU76523.1"/>
    </source>
</evidence>
<sequence length="135" mass="15662">MNWHHLHTGKTLQQRLAELQGHLAELNTPRSGLEPGRIKRVYPHHFIEVNRQLFIPLTLLSIRVFDTPQTRRGVRVGIRTVFPSKNAFRNIRLVGVGIDYLELQGKGKFPSRILFPLTQIESIKRPALQKKKQTR</sequence>
<evidence type="ECO:0000313" key="2">
    <source>
        <dbReference type="Proteomes" id="UP000526125"/>
    </source>
</evidence>
<accession>A0A7Y6EW96</accession>
<comment type="caution">
    <text evidence="1">The sequence shown here is derived from an EMBL/GenBank/DDBJ whole genome shotgun (WGS) entry which is preliminary data.</text>
</comment>
<organism evidence="1 2">
    <name type="scientific">Paenibacillus xylanilyticus</name>
    <dbReference type="NCBI Taxonomy" id="248903"/>
    <lineage>
        <taxon>Bacteria</taxon>
        <taxon>Bacillati</taxon>
        <taxon>Bacillota</taxon>
        <taxon>Bacilli</taxon>
        <taxon>Bacillales</taxon>
        <taxon>Paenibacillaceae</taxon>
        <taxon>Paenibacillus</taxon>
    </lineage>
</organism>